<name>A0A411MC80_9PSED</name>
<accession>A0A411MC80</accession>
<protein>
    <submittedName>
        <fullName evidence="3">DUF1508 domain-containing protein</fullName>
    </submittedName>
</protein>
<comment type="similarity">
    <text evidence="1">Belongs to the UPF0339 family. Duplicated subfamily.</text>
</comment>
<dbReference type="Pfam" id="PF07411">
    <property type="entry name" value="DUF1508"/>
    <property type="match status" value="2"/>
</dbReference>
<gene>
    <name evidence="3" type="ORF">EXN22_01440</name>
</gene>
<dbReference type="KEGG" id="ptk:EXN22_01440"/>
<dbReference type="AlphaFoldDB" id="A0A411MC80"/>
<sequence length="110" mass="12488">MSERYEIFLGTNRQYYFRLKAPNNEVILQSEGYVAKAGAQNGVESAKQHSPYERFYVRQVSQRNLPYFVLRAANNQVIGVSEEYSSNQARDNGIAAVQKYGPSAPVYDLT</sequence>
<evidence type="ECO:0000313" key="3">
    <source>
        <dbReference type="EMBL" id="QBF24407.1"/>
    </source>
</evidence>
<proteinExistence type="inferred from homology"/>
<dbReference type="PANTHER" id="PTHR40606">
    <property type="match status" value="1"/>
</dbReference>
<evidence type="ECO:0000259" key="2">
    <source>
        <dbReference type="Pfam" id="PF07411"/>
    </source>
</evidence>
<evidence type="ECO:0000256" key="1">
    <source>
        <dbReference type="ARBA" id="ARBA00007576"/>
    </source>
</evidence>
<dbReference type="Proteomes" id="UP000291130">
    <property type="component" value="Chromosome"/>
</dbReference>
<dbReference type="RefSeq" id="WP_130262122.1">
    <property type="nucleotide sequence ID" value="NZ_CP035952.1"/>
</dbReference>
<dbReference type="Gene3D" id="2.30.29.80">
    <property type="match status" value="1"/>
</dbReference>
<dbReference type="EMBL" id="CP035952">
    <property type="protein sequence ID" value="QBF24407.1"/>
    <property type="molecule type" value="Genomic_DNA"/>
</dbReference>
<keyword evidence="4" id="KW-1185">Reference proteome</keyword>
<dbReference type="PANTHER" id="PTHR40606:SF1">
    <property type="entry name" value="UPF0339 PROTEIN YEGP"/>
    <property type="match status" value="1"/>
</dbReference>
<dbReference type="SUPFAM" id="SSF160113">
    <property type="entry name" value="YegP-like"/>
    <property type="match status" value="2"/>
</dbReference>
<dbReference type="OrthoDB" id="9802792at2"/>
<organism evidence="3 4">
    <name type="scientific">Pseudomonas tructae</name>
    <dbReference type="NCBI Taxonomy" id="2518644"/>
    <lineage>
        <taxon>Bacteria</taxon>
        <taxon>Pseudomonadati</taxon>
        <taxon>Pseudomonadota</taxon>
        <taxon>Gammaproteobacteria</taxon>
        <taxon>Pseudomonadales</taxon>
        <taxon>Pseudomonadaceae</taxon>
        <taxon>Pseudomonas</taxon>
    </lineage>
</organism>
<feature type="domain" description="DUF1508" evidence="2">
    <location>
        <begin position="12"/>
        <end position="53"/>
    </location>
</feature>
<evidence type="ECO:0000313" key="4">
    <source>
        <dbReference type="Proteomes" id="UP000291130"/>
    </source>
</evidence>
<feature type="domain" description="DUF1508" evidence="2">
    <location>
        <begin position="66"/>
        <end position="108"/>
    </location>
</feature>
<reference evidence="3 4" key="1">
    <citation type="submission" date="2019-02" db="EMBL/GenBank/DDBJ databases">
        <title>Complete genome sequence of Pseudomonas sp. SNU WT1 isolated from rainbow trout.</title>
        <authorList>
            <person name="Oh W.T."/>
            <person name="Park S.C."/>
        </authorList>
    </citation>
    <scope>NUCLEOTIDE SEQUENCE [LARGE SCALE GENOMIC DNA]</scope>
    <source>
        <strain evidence="3 4">SNU WT1</strain>
    </source>
</reference>
<dbReference type="InterPro" id="IPR051141">
    <property type="entry name" value="UPF0339_domain"/>
</dbReference>
<dbReference type="InterPro" id="IPR036913">
    <property type="entry name" value="YegP-like_sf"/>
</dbReference>
<dbReference type="InterPro" id="IPR010879">
    <property type="entry name" value="DUF1508"/>
</dbReference>